<dbReference type="AlphaFoldDB" id="A0A2A2TGF5"/>
<gene>
    <name evidence="2" type="ORF">CK510_17525</name>
</gene>
<dbReference type="EMBL" id="NTFS01000202">
    <property type="protein sequence ID" value="PAX52771.1"/>
    <property type="molecule type" value="Genomic_DNA"/>
</dbReference>
<keyword evidence="3" id="KW-1185">Reference proteome</keyword>
<feature type="domain" description="CHAT" evidence="1">
    <location>
        <begin position="17"/>
        <end position="167"/>
    </location>
</feature>
<sequence>MSIYYTQSHTPTRNILLLSANPKGTSQLRLAQEMRDIREGLRLSENRDLFTISSAEAVRPRDIHRAILTYKPQIIHFSGHGSPEEGLLFEDETGGVNFVDGEALAGLFELFANQVECVVLNACYSKYQAAEIARHINYVVGMSQEIQDKAAIEFAVGFYDGLGAGEDYDFAYKLGCNAILMAGIKQHLIPELISSDTLNENLNLQLPSTNLPRNNNSELSQNIYIDRTPIEEKCYQEILQPGALIRVKAPQRMGKTWLLENLLSSAREQGYQTAKLDLQQAENSILDNLKSFLQWVCVDVSDSLDIEPEVNEIWQDIYGVNKNCTRYFQKHLLSASESPLVFAIDNFERLFAYPDIFSQFCLLLRGWYENAKGGDRVANIWKKLRLVVVHSTENYPVLDSNHSPFNVGIPIELPEFNRQQVKAFAGNYALDKQLGEQGLIKLMESIGGHPYLLQQAFINLKNQQINLEQLLSLAPTEQGIFSDHLRQQLWHLQHNSQLELGYKKVVRTNAPVRLDAEVAFKLHSLGLVKLSGNDCLPSCDLYRQYFSERLG</sequence>
<accession>A0A2A2TGF5</accession>
<organism evidence="2 3">
    <name type="scientific">Brunnivagina elsteri CCALA 953</name>
    <dbReference type="NCBI Taxonomy" id="987040"/>
    <lineage>
        <taxon>Bacteria</taxon>
        <taxon>Bacillati</taxon>
        <taxon>Cyanobacteriota</taxon>
        <taxon>Cyanophyceae</taxon>
        <taxon>Nostocales</taxon>
        <taxon>Calotrichaceae</taxon>
        <taxon>Brunnivagina</taxon>
    </lineage>
</organism>
<dbReference type="Pfam" id="PF14516">
    <property type="entry name" value="AAA_35"/>
    <property type="match status" value="1"/>
</dbReference>
<dbReference type="InterPro" id="IPR024983">
    <property type="entry name" value="CHAT_dom"/>
</dbReference>
<dbReference type="InterPro" id="IPR027417">
    <property type="entry name" value="P-loop_NTPase"/>
</dbReference>
<proteinExistence type="predicted"/>
<dbReference type="Proteomes" id="UP000218238">
    <property type="component" value="Unassembled WGS sequence"/>
</dbReference>
<protein>
    <submittedName>
        <fullName evidence="2">Adenylate cyclase</fullName>
    </submittedName>
</protein>
<evidence type="ECO:0000313" key="3">
    <source>
        <dbReference type="Proteomes" id="UP000218238"/>
    </source>
</evidence>
<evidence type="ECO:0000313" key="2">
    <source>
        <dbReference type="EMBL" id="PAX52771.1"/>
    </source>
</evidence>
<dbReference type="SUPFAM" id="SSF52540">
    <property type="entry name" value="P-loop containing nucleoside triphosphate hydrolases"/>
    <property type="match status" value="1"/>
</dbReference>
<dbReference type="Gene3D" id="3.40.50.300">
    <property type="entry name" value="P-loop containing nucleotide triphosphate hydrolases"/>
    <property type="match status" value="1"/>
</dbReference>
<name>A0A2A2TGF5_9CYAN</name>
<dbReference type="Pfam" id="PF12770">
    <property type="entry name" value="CHAT"/>
    <property type="match status" value="1"/>
</dbReference>
<comment type="caution">
    <text evidence="2">The sequence shown here is derived from an EMBL/GenBank/DDBJ whole genome shotgun (WGS) entry which is preliminary data.</text>
</comment>
<evidence type="ECO:0000259" key="1">
    <source>
        <dbReference type="Pfam" id="PF12770"/>
    </source>
</evidence>
<reference evidence="2 3" key="1">
    <citation type="submission" date="2017-08" db="EMBL/GenBank/DDBJ databases">
        <title>Draft genome sequence of filamentous cyanobacterium Calothrix elsteri CCALA 953.</title>
        <authorList>
            <person name="Gagunashvili A.N."/>
            <person name="Elster J."/>
            <person name="Andresson O.S."/>
        </authorList>
    </citation>
    <scope>NUCLEOTIDE SEQUENCE [LARGE SCALE GENOMIC DNA]</scope>
    <source>
        <strain evidence="2 3">CCALA 953</strain>
    </source>
</reference>
<dbReference type="OrthoDB" id="5522963at2"/>
<dbReference type="RefSeq" id="WP_095722931.1">
    <property type="nucleotide sequence ID" value="NZ_NTFS01000202.1"/>
</dbReference>